<dbReference type="RefSeq" id="WP_146597563.1">
    <property type="nucleotide sequence ID" value="NZ_SJPT01000019.1"/>
</dbReference>
<keyword evidence="6" id="KW-1185">Reference proteome</keyword>
<dbReference type="InterPro" id="IPR017867">
    <property type="entry name" value="Tyr_phospatase_low_mol_wt"/>
</dbReference>
<evidence type="ECO:0000256" key="2">
    <source>
        <dbReference type="ARBA" id="ARBA00022801"/>
    </source>
</evidence>
<dbReference type="EC" id="3.1.3.48" evidence="5"/>
<gene>
    <name evidence="5" type="primary">yfkJ</name>
    <name evidence="5" type="ORF">Pla52o_56940</name>
</gene>
<dbReference type="InterPro" id="IPR023485">
    <property type="entry name" value="Ptyr_pPase"/>
</dbReference>
<feature type="domain" description="Phosphotyrosine protein phosphatase I" evidence="4">
    <location>
        <begin position="3"/>
        <end position="150"/>
    </location>
</feature>
<comment type="caution">
    <text evidence="5">The sequence shown here is derived from an EMBL/GenBank/DDBJ whole genome shotgun (WGS) entry which is preliminary data.</text>
</comment>
<dbReference type="GO" id="GO:0004725">
    <property type="term" value="F:protein tyrosine phosphatase activity"/>
    <property type="evidence" value="ECO:0007669"/>
    <property type="project" value="UniProtKB-EC"/>
</dbReference>
<evidence type="ECO:0000313" key="6">
    <source>
        <dbReference type="Proteomes" id="UP000316304"/>
    </source>
</evidence>
<dbReference type="Proteomes" id="UP000316304">
    <property type="component" value="Unassembled WGS sequence"/>
</dbReference>
<sequence>MTKRILFVCLGNICRSPAGEAVMKRFAQEYGVDMEVDSAATHAYHVGKLADPRMRSAAESRGYELTSRARVVTPEDLDPKRFDLVLAMDSEIHAALHGMRNGSKLHIRMFGDYLDDHWPKDVPDPYYGEDDGFGEVLDMLEEGCPIIMQTLAGEDIFEGEFDEDA</sequence>
<dbReference type="Pfam" id="PF01451">
    <property type="entry name" value="LMWPc"/>
    <property type="match status" value="1"/>
</dbReference>
<dbReference type="Gene3D" id="3.40.50.2300">
    <property type="match status" value="1"/>
</dbReference>
<dbReference type="SUPFAM" id="SSF52788">
    <property type="entry name" value="Phosphotyrosine protein phosphatases I"/>
    <property type="match status" value="1"/>
</dbReference>
<accession>A0A5C6BEH9</accession>
<comment type="similarity">
    <text evidence="1">Belongs to the low molecular weight phosphotyrosine protein phosphatase family.</text>
</comment>
<dbReference type="AlphaFoldDB" id="A0A5C6BEH9"/>
<proteinExistence type="inferred from homology"/>
<feature type="active site" evidence="3">
    <location>
        <position position="15"/>
    </location>
</feature>
<keyword evidence="2 5" id="KW-0378">Hydrolase</keyword>
<name>A0A5C6BEH9_9BACT</name>
<dbReference type="OrthoDB" id="9784339at2"/>
<feature type="active site" description="Proton donor" evidence="3">
    <location>
        <position position="124"/>
    </location>
</feature>
<dbReference type="InterPro" id="IPR052995">
    <property type="entry name" value="LMW-PTP"/>
</dbReference>
<dbReference type="InterPro" id="IPR036196">
    <property type="entry name" value="Ptyr_pPase_sf"/>
</dbReference>
<dbReference type="PANTHER" id="PTHR47439:SF1">
    <property type="entry name" value="ACID PHOSPHATASE"/>
    <property type="match status" value="1"/>
</dbReference>
<evidence type="ECO:0000256" key="1">
    <source>
        <dbReference type="ARBA" id="ARBA00011063"/>
    </source>
</evidence>
<evidence type="ECO:0000313" key="5">
    <source>
        <dbReference type="EMBL" id="TWU10320.1"/>
    </source>
</evidence>
<dbReference type="EMBL" id="SJPT01000019">
    <property type="protein sequence ID" value="TWU10320.1"/>
    <property type="molecule type" value="Genomic_DNA"/>
</dbReference>
<protein>
    <submittedName>
        <fullName evidence="5">Low molecular weight protein-tyrosine-phosphatase YfkJ</fullName>
        <ecNumber evidence="5">3.1.3.48</ecNumber>
    </submittedName>
</protein>
<dbReference type="PRINTS" id="PR00719">
    <property type="entry name" value="LMWPTPASE"/>
</dbReference>
<evidence type="ECO:0000259" key="4">
    <source>
        <dbReference type="SMART" id="SM00226"/>
    </source>
</evidence>
<dbReference type="SMART" id="SM00226">
    <property type="entry name" value="LMWPc"/>
    <property type="match status" value="1"/>
</dbReference>
<dbReference type="CDD" id="cd16343">
    <property type="entry name" value="LMWPTP"/>
    <property type="match status" value="1"/>
</dbReference>
<dbReference type="PANTHER" id="PTHR47439">
    <property type="entry name" value="LOW MOLECULAR WEIGHT PHOSPHOTYROSINE PROTEIN PHOSPHATASE-RELATED"/>
    <property type="match status" value="1"/>
</dbReference>
<organism evidence="5 6">
    <name type="scientific">Novipirellula galeiformis</name>
    <dbReference type="NCBI Taxonomy" id="2528004"/>
    <lineage>
        <taxon>Bacteria</taxon>
        <taxon>Pseudomonadati</taxon>
        <taxon>Planctomycetota</taxon>
        <taxon>Planctomycetia</taxon>
        <taxon>Pirellulales</taxon>
        <taxon>Pirellulaceae</taxon>
        <taxon>Novipirellula</taxon>
    </lineage>
</organism>
<reference evidence="5 6" key="1">
    <citation type="submission" date="2019-02" db="EMBL/GenBank/DDBJ databases">
        <title>Deep-cultivation of Planctomycetes and their phenomic and genomic characterization uncovers novel biology.</title>
        <authorList>
            <person name="Wiegand S."/>
            <person name="Jogler M."/>
            <person name="Boedeker C."/>
            <person name="Pinto D."/>
            <person name="Vollmers J."/>
            <person name="Rivas-Marin E."/>
            <person name="Kohn T."/>
            <person name="Peeters S.H."/>
            <person name="Heuer A."/>
            <person name="Rast P."/>
            <person name="Oberbeckmann S."/>
            <person name="Bunk B."/>
            <person name="Jeske O."/>
            <person name="Meyerdierks A."/>
            <person name="Storesund J.E."/>
            <person name="Kallscheuer N."/>
            <person name="Luecker S."/>
            <person name="Lage O.M."/>
            <person name="Pohl T."/>
            <person name="Merkel B.J."/>
            <person name="Hornburger P."/>
            <person name="Mueller R.-W."/>
            <person name="Bruemmer F."/>
            <person name="Labrenz M."/>
            <person name="Spormann A.M."/>
            <person name="Op Den Camp H."/>
            <person name="Overmann J."/>
            <person name="Amann R."/>
            <person name="Jetten M.S.M."/>
            <person name="Mascher T."/>
            <person name="Medema M.H."/>
            <person name="Devos D.P."/>
            <person name="Kaster A.-K."/>
            <person name="Ovreas L."/>
            <person name="Rohde M."/>
            <person name="Galperin M.Y."/>
            <person name="Jogler C."/>
        </authorList>
    </citation>
    <scope>NUCLEOTIDE SEQUENCE [LARGE SCALE GENOMIC DNA]</scope>
    <source>
        <strain evidence="5 6">Pla52o</strain>
    </source>
</reference>
<evidence type="ECO:0000256" key="3">
    <source>
        <dbReference type="PIRSR" id="PIRSR617867-1"/>
    </source>
</evidence>
<feature type="active site" description="Nucleophile" evidence="3">
    <location>
        <position position="9"/>
    </location>
</feature>